<protein>
    <recommendedName>
        <fullName evidence="5">DUF4367 domain-containing protein</fullName>
    </recommendedName>
</protein>
<dbReference type="EMBL" id="BMNT01000055">
    <property type="protein sequence ID" value="GGL16676.1"/>
    <property type="molecule type" value="Genomic_DNA"/>
</dbReference>
<name>A0A917VTE9_9ACTN</name>
<evidence type="ECO:0000313" key="3">
    <source>
        <dbReference type="EMBL" id="GGL16676.1"/>
    </source>
</evidence>
<evidence type="ECO:0000256" key="2">
    <source>
        <dbReference type="SAM" id="Phobius"/>
    </source>
</evidence>
<evidence type="ECO:0000256" key="1">
    <source>
        <dbReference type="SAM" id="MobiDB-lite"/>
    </source>
</evidence>
<gene>
    <name evidence="3" type="ORF">GCM10007964_68330</name>
</gene>
<organism evidence="3 4">
    <name type="scientific">Sphaerisporangium melleum</name>
    <dbReference type="NCBI Taxonomy" id="321316"/>
    <lineage>
        <taxon>Bacteria</taxon>
        <taxon>Bacillati</taxon>
        <taxon>Actinomycetota</taxon>
        <taxon>Actinomycetes</taxon>
        <taxon>Streptosporangiales</taxon>
        <taxon>Streptosporangiaceae</taxon>
        <taxon>Sphaerisporangium</taxon>
    </lineage>
</organism>
<feature type="compositionally biased region" description="Basic residues" evidence="1">
    <location>
        <begin position="120"/>
        <end position="129"/>
    </location>
</feature>
<evidence type="ECO:0000313" key="4">
    <source>
        <dbReference type="Proteomes" id="UP000645217"/>
    </source>
</evidence>
<keyword evidence="2" id="KW-1133">Transmembrane helix</keyword>
<dbReference type="Proteomes" id="UP000645217">
    <property type="component" value="Unassembled WGS sequence"/>
</dbReference>
<reference evidence="3" key="1">
    <citation type="journal article" date="2014" name="Int. J. Syst. Evol. Microbiol.">
        <title>Complete genome sequence of Corynebacterium casei LMG S-19264T (=DSM 44701T), isolated from a smear-ripened cheese.</title>
        <authorList>
            <consortium name="US DOE Joint Genome Institute (JGI-PGF)"/>
            <person name="Walter F."/>
            <person name="Albersmeier A."/>
            <person name="Kalinowski J."/>
            <person name="Ruckert C."/>
        </authorList>
    </citation>
    <scope>NUCLEOTIDE SEQUENCE</scope>
    <source>
        <strain evidence="3">JCM 13064</strain>
    </source>
</reference>
<evidence type="ECO:0008006" key="5">
    <source>
        <dbReference type="Google" id="ProtNLM"/>
    </source>
</evidence>
<keyword evidence="4" id="KW-1185">Reference proteome</keyword>
<comment type="caution">
    <text evidence="3">The sequence shown here is derived from an EMBL/GenBank/DDBJ whole genome shotgun (WGS) entry which is preliminary data.</text>
</comment>
<reference evidence="3" key="2">
    <citation type="submission" date="2020-09" db="EMBL/GenBank/DDBJ databases">
        <authorList>
            <person name="Sun Q."/>
            <person name="Ohkuma M."/>
        </authorList>
    </citation>
    <scope>NUCLEOTIDE SEQUENCE</scope>
    <source>
        <strain evidence="3">JCM 13064</strain>
    </source>
</reference>
<feature type="compositionally biased region" description="Low complexity" evidence="1">
    <location>
        <begin position="14"/>
        <end position="40"/>
    </location>
</feature>
<keyword evidence="2" id="KW-0812">Transmembrane</keyword>
<feature type="region of interest" description="Disordered" evidence="1">
    <location>
        <begin position="85"/>
        <end position="143"/>
    </location>
</feature>
<feature type="compositionally biased region" description="Basic and acidic residues" evidence="1">
    <location>
        <begin position="103"/>
        <end position="112"/>
    </location>
</feature>
<feature type="transmembrane region" description="Helical" evidence="2">
    <location>
        <begin position="150"/>
        <end position="167"/>
    </location>
</feature>
<feature type="compositionally biased region" description="Basic and acidic residues" evidence="1">
    <location>
        <begin position="85"/>
        <end position="94"/>
    </location>
</feature>
<dbReference type="AlphaFoldDB" id="A0A917VTE9"/>
<proteinExistence type="predicted"/>
<accession>A0A917VTE9</accession>
<sequence length="337" mass="35741">MTSPDPADRPKRTNSANDANGANDASNPDNPVNPADDLAFDLAPDALEAMEALGAELRDLGEVLAVPAPPPAADVARAVRARLERLEPPERPEEAPGAARQGEWSEAREDTGGRAPGTRPVRRAARRAPSHGDAGRAPGRPAGSRRWRRWLAAGVAVVVAALFGLTPQGQAAVARVLRLAGVEVHIGEPGPLPSGVPSPLPGERRVSLREAREMVKFQVRVPAALGDPADVRVSDGGRVLSMFWPGVRLDAYDGVLDVVWRKDLTTKFPEQVTVGGAPGWWISGPHGLTYLPADRVGEEQLRRGAASTLIWQLGRTGYRLEGPAAVGEALRIAGSLR</sequence>
<feature type="compositionally biased region" description="Basic and acidic residues" evidence="1">
    <location>
        <begin position="1"/>
        <end position="11"/>
    </location>
</feature>
<feature type="region of interest" description="Disordered" evidence="1">
    <location>
        <begin position="1"/>
        <end position="40"/>
    </location>
</feature>
<keyword evidence="2" id="KW-0472">Membrane</keyword>